<reference evidence="3 4" key="1">
    <citation type="submission" date="2024-07" db="EMBL/GenBank/DDBJ databases">
        <title>Draft sequence of the Neodothiora populina.</title>
        <authorList>
            <person name="Drown D.D."/>
            <person name="Schuette U.S."/>
            <person name="Buechlein A.B."/>
            <person name="Rusch D.R."/>
            <person name="Winton L.W."/>
            <person name="Adams G.A."/>
        </authorList>
    </citation>
    <scope>NUCLEOTIDE SEQUENCE [LARGE SCALE GENOMIC DNA]</scope>
    <source>
        <strain evidence="3 4">CPC 39397</strain>
    </source>
</reference>
<dbReference type="PANTHER" id="PTHR12832">
    <property type="entry name" value="TESTIS-SPECIFIC PROTEIN PBS13 T-COMPLEX 11"/>
    <property type="match status" value="1"/>
</dbReference>
<accession>A0ABR3P846</accession>
<feature type="region of interest" description="Disordered" evidence="2">
    <location>
        <begin position="78"/>
        <end position="111"/>
    </location>
</feature>
<dbReference type="GeneID" id="95976231"/>
<evidence type="ECO:0000313" key="3">
    <source>
        <dbReference type="EMBL" id="KAL1302093.1"/>
    </source>
</evidence>
<evidence type="ECO:0000256" key="2">
    <source>
        <dbReference type="SAM" id="MobiDB-lite"/>
    </source>
</evidence>
<evidence type="ECO:0000256" key="1">
    <source>
        <dbReference type="ARBA" id="ARBA00010954"/>
    </source>
</evidence>
<feature type="region of interest" description="Disordered" evidence="2">
    <location>
        <begin position="192"/>
        <end position="273"/>
    </location>
</feature>
<protein>
    <recommendedName>
        <fullName evidence="5">Tcp11-domain-containing protein</fullName>
    </recommendedName>
</protein>
<sequence length="1008" mass="112381">MMPISDLGNMPATLGLLDGVGETMSEDSVSLPDLDQQTIIPEEPDEETSLIIMSDGAGQVYAPPARIAARFYRDSLSRRKSSAASSRRNSMSSTHSHGSARSFRRGSTGQSNYVAQHLRRASIIESRKARLADRAAHAEQVRLRAALAKATPRGDASASEERAIAAQAAREKYLAKVAAACAEEVARAKQKAQEMKVRKLEEEDRARREMEERLADAEKRRAQYQRNMQERRTRRSSSQDKKLEVVDEDMDADSEAASSDSGSLEHQTSLDNDTAARKIQRTWRTRHRRQVVDTFLDLDLSLVSVRQRTFEDVGSLVTKTPVIEATTAMLILFGLLDRDIAKPHAKLSTKTFLSAYLITAHPTAVLNSNGAQEQDLIEKATELVVLFESAVARLATWNNYTPSHTQKDELSQSHNTFSSAFDAWRAQDSSALIETLVASFVQLDAIWQVVKDDTRGDAAQDYRQGIRDNQVILLSKIRKLAGPERADFHIKKAIRESRRRHTRRRAPAEVRPRAAEAEHEDAASTSVAPPTDPSPALPLETTHPRIEADESAGVSLARLFSPIPSNRILTHELAIDREFRIPASTHSDVRDTVNRALCDSMRRGFEQGIGPLWTVAMAEEIRAKLTHILKPGNSMYNVIVETLDTRLIMNRCEQGVFSYDDFFRFMATILPKLCAPFRDEEVKVLAADLQSSEGSDTSAMVEKLFRLLHFIDLLSLDYSNFLLMNAAPVLVRESVGYEQRVFAAELADGRITLARTNRWWRNASVNLLTEADRRDPEQSREPGDRPSLEKIYSRGLVDLAIAQGTLDNSEIPETLALDEVRIREIRWRAMHVTTIGSILLVAKNLLKRDVRSAWKKEAGRLWDLLSREPPASLCGSASVEKDTASLAQRAFAVLDSAHNLPPSTKAALQSTTSRIIAQAVQQRFTDPVAKVLFARLRSHVWTRVAARSSSERVRTASSASESLSSTGLPEFVSQVGEMVETLRRVADVDWANHGVWYQEVARDVANAS</sequence>
<dbReference type="InterPro" id="IPR008862">
    <property type="entry name" value="Tcp11"/>
</dbReference>
<dbReference type="PANTHER" id="PTHR12832:SF18">
    <property type="entry name" value="IQ CALMODULIN-BINDING MOTIF DOMAIN PROTEIN (AFU_ORTHOLOGUE AFUA_1G08920)"/>
    <property type="match status" value="1"/>
</dbReference>
<dbReference type="Proteomes" id="UP001562354">
    <property type="component" value="Unassembled WGS sequence"/>
</dbReference>
<comment type="similarity">
    <text evidence="1">Belongs to the TCP11 family.</text>
</comment>
<name>A0ABR3P846_9PEZI</name>
<feature type="compositionally biased region" description="Low complexity" evidence="2">
    <location>
        <begin position="255"/>
        <end position="265"/>
    </location>
</feature>
<keyword evidence="4" id="KW-1185">Reference proteome</keyword>
<gene>
    <name evidence="3" type="ORF">AAFC00_002529</name>
</gene>
<dbReference type="Pfam" id="PF05794">
    <property type="entry name" value="Tcp11"/>
    <property type="match status" value="1"/>
</dbReference>
<evidence type="ECO:0000313" key="4">
    <source>
        <dbReference type="Proteomes" id="UP001562354"/>
    </source>
</evidence>
<feature type="compositionally biased region" description="Basic and acidic residues" evidence="2">
    <location>
        <begin position="506"/>
        <end position="522"/>
    </location>
</feature>
<organism evidence="3 4">
    <name type="scientific">Neodothiora populina</name>
    <dbReference type="NCBI Taxonomy" id="2781224"/>
    <lineage>
        <taxon>Eukaryota</taxon>
        <taxon>Fungi</taxon>
        <taxon>Dikarya</taxon>
        <taxon>Ascomycota</taxon>
        <taxon>Pezizomycotina</taxon>
        <taxon>Dothideomycetes</taxon>
        <taxon>Dothideomycetidae</taxon>
        <taxon>Dothideales</taxon>
        <taxon>Dothioraceae</taxon>
        <taxon>Neodothiora</taxon>
    </lineage>
</organism>
<feature type="compositionally biased region" description="Low complexity" evidence="2">
    <location>
        <begin position="82"/>
        <end position="96"/>
    </location>
</feature>
<evidence type="ECO:0008006" key="5">
    <source>
        <dbReference type="Google" id="ProtNLM"/>
    </source>
</evidence>
<feature type="region of interest" description="Disordered" evidence="2">
    <location>
        <begin position="493"/>
        <end position="540"/>
    </location>
</feature>
<comment type="caution">
    <text evidence="3">The sequence shown here is derived from an EMBL/GenBank/DDBJ whole genome shotgun (WGS) entry which is preliminary data.</text>
</comment>
<dbReference type="EMBL" id="JBFMKM010000012">
    <property type="protein sequence ID" value="KAL1302093.1"/>
    <property type="molecule type" value="Genomic_DNA"/>
</dbReference>
<dbReference type="RefSeq" id="XP_069198369.1">
    <property type="nucleotide sequence ID" value="XM_069341860.1"/>
</dbReference>
<proteinExistence type="inferred from homology"/>
<feature type="compositionally biased region" description="Basic and acidic residues" evidence="2">
    <location>
        <begin position="192"/>
        <end position="221"/>
    </location>
</feature>